<dbReference type="PANTHER" id="PTHR14963:SF1">
    <property type="entry name" value="RHO GTPASE-ACTIVATING PROTEIN CONUNDRUM"/>
    <property type="match status" value="1"/>
</dbReference>
<protein>
    <recommendedName>
        <fullName evidence="3">Rho-GAP domain-containing protein</fullName>
    </recommendedName>
</protein>
<dbReference type="OrthoDB" id="6345076at2759"/>
<organism evidence="4">
    <name type="scientific">Notodromas monacha</name>
    <dbReference type="NCBI Taxonomy" id="399045"/>
    <lineage>
        <taxon>Eukaryota</taxon>
        <taxon>Metazoa</taxon>
        <taxon>Ecdysozoa</taxon>
        <taxon>Arthropoda</taxon>
        <taxon>Crustacea</taxon>
        <taxon>Oligostraca</taxon>
        <taxon>Ostracoda</taxon>
        <taxon>Podocopa</taxon>
        <taxon>Podocopida</taxon>
        <taxon>Cypridocopina</taxon>
        <taxon>Cypridoidea</taxon>
        <taxon>Cyprididae</taxon>
        <taxon>Notodromas</taxon>
    </lineage>
</organism>
<dbReference type="InterPro" id="IPR057323">
    <property type="entry name" value="RHG40/28/18_ubiquitin"/>
</dbReference>
<dbReference type="GO" id="GO:0030833">
    <property type="term" value="P:regulation of actin filament polymerization"/>
    <property type="evidence" value="ECO:0007669"/>
    <property type="project" value="TreeGrafter"/>
</dbReference>
<dbReference type="AlphaFoldDB" id="A0A7R9GHY3"/>
<dbReference type="SMART" id="SM00324">
    <property type="entry name" value="RhoGAP"/>
    <property type="match status" value="1"/>
</dbReference>
<evidence type="ECO:0000256" key="1">
    <source>
        <dbReference type="ARBA" id="ARBA00022468"/>
    </source>
</evidence>
<dbReference type="Pfam" id="PF00620">
    <property type="entry name" value="RhoGAP"/>
    <property type="match status" value="1"/>
</dbReference>
<evidence type="ECO:0000256" key="2">
    <source>
        <dbReference type="SAM" id="MobiDB-lite"/>
    </source>
</evidence>
<dbReference type="GO" id="GO:0005096">
    <property type="term" value="F:GTPase activator activity"/>
    <property type="evidence" value="ECO:0007669"/>
    <property type="project" value="UniProtKB-KW"/>
</dbReference>
<dbReference type="InterPro" id="IPR008936">
    <property type="entry name" value="Rho_GTPase_activation_prot"/>
</dbReference>
<dbReference type="Pfam" id="PF25442">
    <property type="entry name" value="Ubiquitin_RHG40_C"/>
    <property type="match status" value="1"/>
</dbReference>
<feature type="region of interest" description="Disordered" evidence="2">
    <location>
        <begin position="188"/>
        <end position="220"/>
    </location>
</feature>
<dbReference type="PROSITE" id="PS50238">
    <property type="entry name" value="RHOGAP"/>
    <property type="match status" value="1"/>
</dbReference>
<dbReference type="Gene3D" id="1.10.555.10">
    <property type="entry name" value="Rho GTPase activation protein"/>
    <property type="match status" value="1"/>
</dbReference>
<keyword evidence="1" id="KW-0343">GTPase activation</keyword>
<feature type="domain" description="Rho-GAP" evidence="3">
    <location>
        <begin position="310"/>
        <end position="517"/>
    </location>
</feature>
<dbReference type="EMBL" id="OA885278">
    <property type="protein sequence ID" value="CAD7281854.1"/>
    <property type="molecule type" value="Genomic_DNA"/>
</dbReference>
<gene>
    <name evidence="4" type="ORF">NMOB1V02_LOCUS9490</name>
</gene>
<dbReference type="PANTHER" id="PTHR14963">
    <property type="entry name" value="RHO GTPASE ACTIVATING PROTEIN 18,19-RELATED"/>
    <property type="match status" value="1"/>
</dbReference>
<dbReference type="SUPFAM" id="SSF48350">
    <property type="entry name" value="GTPase activation domain, GAP"/>
    <property type="match status" value="1"/>
</dbReference>
<proteinExistence type="predicted"/>
<evidence type="ECO:0000313" key="4">
    <source>
        <dbReference type="EMBL" id="CAD7281854.1"/>
    </source>
</evidence>
<dbReference type="GO" id="GO:0007165">
    <property type="term" value="P:signal transduction"/>
    <property type="evidence" value="ECO:0007669"/>
    <property type="project" value="InterPro"/>
</dbReference>
<feature type="compositionally biased region" description="Polar residues" evidence="2">
    <location>
        <begin position="211"/>
        <end position="220"/>
    </location>
</feature>
<dbReference type="Proteomes" id="UP000678499">
    <property type="component" value="Unassembled WGS sequence"/>
</dbReference>
<accession>A0A7R9GHY3</accession>
<reference evidence="4" key="1">
    <citation type="submission" date="2020-11" db="EMBL/GenBank/DDBJ databases">
        <authorList>
            <person name="Tran Van P."/>
        </authorList>
    </citation>
    <scope>NUCLEOTIDE SEQUENCE</scope>
</reference>
<dbReference type="EMBL" id="CAJPEX010003241">
    <property type="protein sequence ID" value="CAG0922006.1"/>
    <property type="molecule type" value="Genomic_DNA"/>
</dbReference>
<dbReference type="InterPro" id="IPR000198">
    <property type="entry name" value="RhoGAP_dom"/>
</dbReference>
<keyword evidence="5" id="KW-1185">Reference proteome</keyword>
<evidence type="ECO:0000313" key="5">
    <source>
        <dbReference type="Proteomes" id="UP000678499"/>
    </source>
</evidence>
<dbReference type="GO" id="GO:0005737">
    <property type="term" value="C:cytoplasm"/>
    <property type="evidence" value="ECO:0007669"/>
    <property type="project" value="TreeGrafter"/>
</dbReference>
<evidence type="ECO:0000259" key="3">
    <source>
        <dbReference type="PROSITE" id="PS50238"/>
    </source>
</evidence>
<sequence length="700" mass="77867">METAGSHFPVESGALNTQERFNLEEVEEVNWFRDVGLDHVIEPFLSGNQIPEEDVDEAVGMLPPHYQASVKKRVATLNDTLALKKKEPRPHIRSIFVPENLLDIPTRPRSLTDEKLHAAEHSSRADDERDFAFGPDPYLGFRLIHHPLRKLSENHDSHLFSKNLFPKKSKHSASGIVARGAGEEGIESLKYSPKGTMYKRPRPKHEGNKSEAVQSSGDASHSFQNHIRDLEMSFRDVALQEASLDHVAEGLTRIDDLGAIDVNTVRRIAFLELTAIFDRNGVKFSHKHPKFPKRKQVKKKDEKSSELWGLDLLTLVERDWERGLLDSSEECVPVVLQKIIKCLEQVGYQTEGIMRVSGNQSKVDALKTCLEKNLYSNTAEAENGLCQAGPHELSSLFKMFLRDLPTPLIPPELTDLFLKVLDLHSAIDMTRAANLLVLLLPVENVCCLRCVLKVLKGISGEEDANRMSLSSICHVMAPNLFVSPKLAQSGVMEVQMATAAKSSLVLQQMVKLGEVIDLVPPSLMYVMRRQRDSFLHRKAGNKTLATPAGSDQHPDLGGRVLAIGATINGGAPVPTRVTRESTAGHVVHSVLEAVMNKLDLNRCARDRQDGRRRRVLSDLTNEYPVKCLLAAANPDIARRTHYLIECGGNLGERRLPPEANVFAILEINPRCEFFVRCAHRLGNSVPTSSNPAGKGKQQGR</sequence>
<name>A0A7R9GHY3_9CRUS</name>
<dbReference type="GO" id="GO:0051056">
    <property type="term" value="P:regulation of small GTPase mediated signal transduction"/>
    <property type="evidence" value="ECO:0007669"/>
    <property type="project" value="TreeGrafter"/>
</dbReference>